<evidence type="ECO:0000313" key="2">
    <source>
        <dbReference type="Proteomes" id="UP000324800"/>
    </source>
</evidence>
<dbReference type="AlphaFoldDB" id="A0A5J4TXI1"/>
<dbReference type="EMBL" id="SNRW01023736">
    <property type="protein sequence ID" value="KAA6362780.1"/>
    <property type="molecule type" value="Genomic_DNA"/>
</dbReference>
<name>A0A5J4TXI1_9EUKA</name>
<proteinExistence type="predicted"/>
<dbReference type="Proteomes" id="UP000324800">
    <property type="component" value="Unassembled WGS sequence"/>
</dbReference>
<comment type="caution">
    <text evidence="1">The sequence shown here is derived from an EMBL/GenBank/DDBJ whole genome shotgun (WGS) entry which is preliminary data.</text>
</comment>
<gene>
    <name evidence="1" type="ORF">EZS28_041693</name>
</gene>
<accession>A0A5J4TXI1</accession>
<evidence type="ECO:0000313" key="1">
    <source>
        <dbReference type="EMBL" id="KAA6362780.1"/>
    </source>
</evidence>
<reference evidence="1 2" key="1">
    <citation type="submission" date="2019-03" db="EMBL/GenBank/DDBJ databases">
        <title>Single cell metagenomics reveals metabolic interactions within the superorganism composed of flagellate Streblomastix strix and complex community of Bacteroidetes bacteria on its surface.</title>
        <authorList>
            <person name="Treitli S.C."/>
            <person name="Kolisko M."/>
            <person name="Husnik F."/>
            <person name="Keeling P."/>
            <person name="Hampl V."/>
        </authorList>
    </citation>
    <scope>NUCLEOTIDE SEQUENCE [LARGE SCALE GENOMIC DNA]</scope>
    <source>
        <strain evidence="1">ST1C</strain>
    </source>
</reference>
<feature type="non-terminal residue" evidence="1">
    <location>
        <position position="1"/>
    </location>
</feature>
<organism evidence="1 2">
    <name type="scientific">Streblomastix strix</name>
    <dbReference type="NCBI Taxonomy" id="222440"/>
    <lineage>
        <taxon>Eukaryota</taxon>
        <taxon>Metamonada</taxon>
        <taxon>Preaxostyla</taxon>
        <taxon>Oxymonadida</taxon>
        <taxon>Streblomastigidae</taxon>
        <taxon>Streblomastix</taxon>
    </lineage>
</organism>
<protein>
    <submittedName>
        <fullName evidence="1">Uncharacterized protein</fullName>
    </submittedName>
</protein>
<sequence length="466" mass="51663">GNGEEIVDTSKLNQIPLNQELAKLQSKSIPDLTKGFTLKLSLTAHLDAQSEDFPAIDLGIFASEYYYLGNSSADFSYHGEYTFSDSTISFLKSENIFTSMLAAIVGEYNVDVEDIASAYEKPVTIQIINGYAYNLTTKDKNLVDVEQINAIYESVQNVNEQTDLSALTQADLTQWHNYLADNAGLDLEFFEKEDFFVAQAKQETTWGSVSGLVEDDSSGISLGGFLTPSSVISLAMQGKFTNNILSGIHGKTSLDGAFETGNFLGLSGKFNYGYDVNISFGKDNQTLAADTFPGYSLQPDVVAPGNLITILGALESQIKKSNNYPKIAIYRGTDGPVYLYDLNLDGDLESYSFDLDWNFGLSGPTIYNLSYHLNNDGHYYTADINGHDVDIYEEDLIYLARDYELSEYGSWKISADSNEYLYLYDIDEDGFYDVWGSNPYQSISQVITAYGTNSHIVTPQVIKVRQ</sequence>